<evidence type="ECO:0000259" key="9">
    <source>
        <dbReference type="Pfam" id="PF20730"/>
    </source>
</evidence>
<dbReference type="PANTHER" id="PTHR34582">
    <property type="entry name" value="UPF0702 TRANSMEMBRANE PROTEIN YCAP"/>
    <property type="match status" value="1"/>
</dbReference>
<sequence>MIHINMHKIKDTSILVKKVHALNHWMEVVLRSVLILLGLFFITKLLGKKQLSKLSFFEYIVGITIGDIAGTISMDVDLQTSHGVVAILVWALFLIFVSNVSLKSISFRKAVEGTTTILIKEGKILEENVKKEKYTVDELMEQLRKKDIFYVKDVAFAMLETNGELSVLLKKEKQNVTREDLLIKGEATRLPQTIIMDGNIMKEAVHELGYSVAWVKEQLKKKGAAVDKVFLGQADSAGHLYLDYYED</sequence>
<dbReference type="Proteomes" id="UP000256519">
    <property type="component" value="Unassembled WGS sequence"/>
</dbReference>
<evidence type="ECO:0000259" key="8">
    <source>
        <dbReference type="Pfam" id="PF04239"/>
    </source>
</evidence>
<evidence type="ECO:0000313" key="10">
    <source>
        <dbReference type="EMBL" id="RDZ12261.1"/>
    </source>
</evidence>
<feature type="domain" description="YetF-like N-terminal transmembrane" evidence="9">
    <location>
        <begin position="27"/>
        <end position="98"/>
    </location>
</feature>
<evidence type="ECO:0000256" key="4">
    <source>
        <dbReference type="ARBA" id="ARBA00022692"/>
    </source>
</evidence>
<name>A0A3D8WZA7_PRIMG</name>
<protein>
    <recommendedName>
        <fullName evidence="12">DUF421 domain-containing protein</fullName>
    </recommendedName>
</protein>
<evidence type="ECO:0000256" key="6">
    <source>
        <dbReference type="ARBA" id="ARBA00023136"/>
    </source>
</evidence>
<dbReference type="InterPro" id="IPR007353">
    <property type="entry name" value="DUF421"/>
</dbReference>
<dbReference type="Gene3D" id="3.30.240.20">
    <property type="entry name" value="bsu07140 like domains"/>
    <property type="match status" value="2"/>
</dbReference>
<comment type="caution">
    <text evidence="10">The sequence shown here is derived from an EMBL/GenBank/DDBJ whole genome shotgun (WGS) entry which is preliminary data.</text>
</comment>
<dbReference type="Pfam" id="PF04239">
    <property type="entry name" value="DUF421"/>
    <property type="match status" value="1"/>
</dbReference>
<organism evidence="10 11">
    <name type="scientific">Priestia megaterium</name>
    <name type="common">Bacillus megaterium</name>
    <dbReference type="NCBI Taxonomy" id="1404"/>
    <lineage>
        <taxon>Bacteria</taxon>
        <taxon>Bacillati</taxon>
        <taxon>Bacillota</taxon>
        <taxon>Bacilli</taxon>
        <taxon>Bacillales</taxon>
        <taxon>Bacillaceae</taxon>
        <taxon>Priestia</taxon>
    </lineage>
</organism>
<reference evidence="10 11" key="1">
    <citation type="journal article" date="2018" name="Appl. Environ. Microbiol.">
        <title>Antimicrobial susceptibility testing and tentative epidemiological cut-off values of five Bacillus species relevant for use as animal feed additives or for plant protection.</title>
        <authorList>
            <person name="Agerso Y."/>
            <person name="Stuer-Lauridsen B."/>
            <person name="Bjerre K."/>
            <person name="Jensen M.G."/>
            <person name="Johansen E."/>
            <person name="Bennedsen M."/>
            <person name="Brockmann E."/>
            <person name="Nielsen B."/>
        </authorList>
    </citation>
    <scope>NUCLEOTIDE SEQUENCE [LARGE SCALE GENOMIC DNA]</scope>
    <source>
        <strain evidence="10 11">CHCC20162</strain>
    </source>
</reference>
<evidence type="ECO:0008006" key="12">
    <source>
        <dbReference type="Google" id="ProtNLM"/>
    </source>
</evidence>
<evidence type="ECO:0000256" key="5">
    <source>
        <dbReference type="ARBA" id="ARBA00022989"/>
    </source>
</evidence>
<feature type="transmembrane region" description="Helical" evidence="7">
    <location>
        <begin position="28"/>
        <end position="47"/>
    </location>
</feature>
<dbReference type="Pfam" id="PF20730">
    <property type="entry name" value="YetF_N"/>
    <property type="match status" value="1"/>
</dbReference>
<evidence type="ECO:0000256" key="3">
    <source>
        <dbReference type="ARBA" id="ARBA00022475"/>
    </source>
</evidence>
<keyword evidence="5 7" id="KW-1133">Transmembrane helix</keyword>
<dbReference type="InterPro" id="IPR023090">
    <property type="entry name" value="UPF0702_alpha/beta_dom_sf"/>
</dbReference>
<comment type="similarity">
    <text evidence="2">Belongs to the UPF0702 family.</text>
</comment>
<feature type="domain" description="YetF C-terminal" evidence="8">
    <location>
        <begin position="103"/>
        <end position="234"/>
    </location>
</feature>
<evidence type="ECO:0000256" key="1">
    <source>
        <dbReference type="ARBA" id="ARBA00004651"/>
    </source>
</evidence>
<feature type="transmembrane region" description="Helical" evidence="7">
    <location>
        <begin position="84"/>
        <end position="102"/>
    </location>
</feature>
<evidence type="ECO:0000256" key="2">
    <source>
        <dbReference type="ARBA" id="ARBA00006448"/>
    </source>
</evidence>
<evidence type="ECO:0000256" key="7">
    <source>
        <dbReference type="SAM" id="Phobius"/>
    </source>
</evidence>
<dbReference type="GO" id="GO:0005886">
    <property type="term" value="C:plasma membrane"/>
    <property type="evidence" value="ECO:0007669"/>
    <property type="project" value="UniProtKB-SubCell"/>
</dbReference>
<dbReference type="EMBL" id="PQWM01000022">
    <property type="protein sequence ID" value="RDZ12261.1"/>
    <property type="molecule type" value="Genomic_DNA"/>
</dbReference>
<keyword evidence="4 7" id="KW-0812">Transmembrane</keyword>
<accession>A0A3D8WZA7</accession>
<proteinExistence type="inferred from homology"/>
<keyword evidence="3" id="KW-1003">Cell membrane</keyword>
<dbReference type="InterPro" id="IPR048454">
    <property type="entry name" value="YetF_N"/>
</dbReference>
<comment type="subcellular location">
    <subcellularLocation>
        <location evidence="1">Cell membrane</location>
        <topology evidence="1">Multi-pass membrane protein</topology>
    </subcellularLocation>
</comment>
<evidence type="ECO:0000313" key="11">
    <source>
        <dbReference type="Proteomes" id="UP000256519"/>
    </source>
</evidence>
<dbReference type="PANTHER" id="PTHR34582:SF7">
    <property type="entry name" value="UPF0702 TRANSMEMBRANE PROTEIN YDFS"/>
    <property type="match status" value="1"/>
</dbReference>
<dbReference type="AlphaFoldDB" id="A0A3D8WZA7"/>
<gene>
    <name evidence="10" type="ORF">C3744_18315</name>
</gene>
<keyword evidence="6 7" id="KW-0472">Membrane</keyword>